<dbReference type="PANTHER" id="PTHR30146">
    <property type="entry name" value="LACI-RELATED TRANSCRIPTIONAL REPRESSOR"/>
    <property type="match status" value="1"/>
</dbReference>
<keyword evidence="1" id="KW-0805">Transcription regulation</keyword>
<dbReference type="InterPro" id="IPR028082">
    <property type="entry name" value="Peripla_BP_I"/>
</dbReference>
<dbReference type="InterPro" id="IPR046335">
    <property type="entry name" value="LacI/GalR-like_sensor"/>
</dbReference>
<dbReference type="InterPro" id="IPR010982">
    <property type="entry name" value="Lambda_DNA-bd_dom_sf"/>
</dbReference>
<dbReference type="Pfam" id="PF00356">
    <property type="entry name" value="LacI"/>
    <property type="match status" value="1"/>
</dbReference>
<evidence type="ECO:0000256" key="2">
    <source>
        <dbReference type="ARBA" id="ARBA00023125"/>
    </source>
</evidence>
<keyword evidence="3" id="KW-0804">Transcription</keyword>
<keyword evidence="2" id="KW-0238">DNA-binding</keyword>
<dbReference type="PANTHER" id="PTHR30146:SF153">
    <property type="entry name" value="LACTOSE OPERON REPRESSOR"/>
    <property type="match status" value="1"/>
</dbReference>
<sequence length="324" mass="33677">MSKRVTAADVARSLGLSRATVGFVLNDTPGQTISEATRARVLAEAKRLGYRPHSAARALASGCSHLVLLLLPDWPMEYSMRAHLDEAALVLDRAGYSLVTTTPHPGGQAAPLWEVLDPDVVIALAPISDAQFAAISATRARTIIPGRDELETGEELHFADGPRLQVEHLVARGSRRIAFAGATDARLAGLVAERRELAAATLGELAGAPLAASANVDADGVAEVVAGWLADGVDGVVAYNDDVAALVLGAALRQGIEVPERLAIVGHDDTPLARLMVPALSSVRIDAAGLGRFVAELALSRATDAAPPLAGPVASTTLVRRETS</sequence>
<organism evidence="5 6">
    <name type="scientific">Homoserinibacter gongjuensis</name>
    <dbReference type="NCBI Taxonomy" id="1162968"/>
    <lineage>
        <taxon>Bacteria</taxon>
        <taxon>Bacillati</taxon>
        <taxon>Actinomycetota</taxon>
        <taxon>Actinomycetes</taxon>
        <taxon>Micrococcales</taxon>
        <taxon>Microbacteriaceae</taxon>
        <taxon>Homoserinibacter</taxon>
    </lineage>
</organism>
<dbReference type="Proteomes" id="UP001157069">
    <property type="component" value="Unassembled WGS sequence"/>
</dbReference>
<dbReference type="SMART" id="SM00354">
    <property type="entry name" value="HTH_LACI"/>
    <property type="match status" value="1"/>
</dbReference>
<dbReference type="Gene3D" id="1.10.260.40">
    <property type="entry name" value="lambda repressor-like DNA-binding domains"/>
    <property type="match status" value="1"/>
</dbReference>
<dbReference type="RefSeq" id="WP_284299803.1">
    <property type="nucleotide sequence ID" value="NZ_BSVA01000001.1"/>
</dbReference>
<name>A0ABQ6JW16_9MICO</name>
<dbReference type="SUPFAM" id="SSF47413">
    <property type="entry name" value="lambda repressor-like DNA-binding domains"/>
    <property type="match status" value="1"/>
</dbReference>
<dbReference type="Gene3D" id="3.40.50.2300">
    <property type="match status" value="1"/>
</dbReference>
<gene>
    <name evidence="5" type="ORF">GCM10025869_19890</name>
</gene>
<dbReference type="PROSITE" id="PS50932">
    <property type="entry name" value="HTH_LACI_2"/>
    <property type="match status" value="1"/>
</dbReference>
<evidence type="ECO:0000256" key="3">
    <source>
        <dbReference type="ARBA" id="ARBA00023163"/>
    </source>
</evidence>
<dbReference type="InterPro" id="IPR000843">
    <property type="entry name" value="HTH_LacI"/>
</dbReference>
<accession>A0ABQ6JW16</accession>
<evidence type="ECO:0000259" key="4">
    <source>
        <dbReference type="PROSITE" id="PS50932"/>
    </source>
</evidence>
<proteinExistence type="predicted"/>
<evidence type="ECO:0000313" key="6">
    <source>
        <dbReference type="Proteomes" id="UP001157069"/>
    </source>
</evidence>
<protein>
    <submittedName>
        <fullName evidence="5">Transcriptional regulator</fullName>
    </submittedName>
</protein>
<reference evidence="6" key="1">
    <citation type="journal article" date="2019" name="Int. J. Syst. Evol. Microbiol.">
        <title>The Global Catalogue of Microorganisms (GCM) 10K type strain sequencing project: providing services to taxonomists for standard genome sequencing and annotation.</title>
        <authorList>
            <consortium name="The Broad Institute Genomics Platform"/>
            <consortium name="The Broad Institute Genome Sequencing Center for Infectious Disease"/>
            <person name="Wu L."/>
            <person name="Ma J."/>
        </authorList>
    </citation>
    <scope>NUCLEOTIDE SEQUENCE [LARGE SCALE GENOMIC DNA]</scope>
    <source>
        <strain evidence="6">NBRC 108755</strain>
    </source>
</reference>
<dbReference type="SUPFAM" id="SSF53822">
    <property type="entry name" value="Periplasmic binding protein-like I"/>
    <property type="match status" value="1"/>
</dbReference>
<evidence type="ECO:0000256" key="1">
    <source>
        <dbReference type="ARBA" id="ARBA00023015"/>
    </source>
</evidence>
<keyword evidence="6" id="KW-1185">Reference proteome</keyword>
<feature type="domain" description="HTH lacI-type" evidence="4">
    <location>
        <begin position="5"/>
        <end position="61"/>
    </location>
</feature>
<dbReference type="CDD" id="cd01392">
    <property type="entry name" value="HTH_LacI"/>
    <property type="match status" value="1"/>
</dbReference>
<evidence type="ECO:0000313" key="5">
    <source>
        <dbReference type="EMBL" id="GMA91460.1"/>
    </source>
</evidence>
<comment type="caution">
    <text evidence="5">The sequence shown here is derived from an EMBL/GenBank/DDBJ whole genome shotgun (WGS) entry which is preliminary data.</text>
</comment>
<dbReference type="EMBL" id="BSVA01000001">
    <property type="protein sequence ID" value="GMA91460.1"/>
    <property type="molecule type" value="Genomic_DNA"/>
</dbReference>
<dbReference type="Pfam" id="PF13377">
    <property type="entry name" value="Peripla_BP_3"/>
    <property type="match status" value="1"/>
</dbReference>